<keyword evidence="2 3" id="KW-0040">ANK repeat</keyword>
<proteinExistence type="predicted"/>
<dbReference type="EMBL" id="CAJFCW020000005">
    <property type="protein sequence ID" value="CAG9121460.1"/>
    <property type="molecule type" value="Genomic_DNA"/>
</dbReference>
<evidence type="ECO:0000256" key="1">
    <source>
        <dbReference type="ARBA" id="ARBA00022737"/>
    </source>
</evidence>
<feature type="region of interest" description="Disordered" evidence="4">
    <location>
        <begin position="1"/>
        <end position="49"/>
    </location>
</feature>
<feature type="repeat" description="ANK" evidence="3">
    <location>
        <begin position="210"/>
        <end position="242"/>
    </location>
</feature>
<comment type="caution">
    <text evidence="5">The sequence shown here is derived from an EMBL/GenBank/DDBJ whole genome shotgun (WGS) entry which is preliminary data.</text>
</comment>
<dbReference type="Proteomes" id="UP000614601">
    <property type="component" value="Unassembled WGS sequence"/>
</dbReference>
<dbReference type="PROSITE" id="PS50088">
    <property type="entry name" value="ANK_REPEAT"/>
    <property type="match status" value="1"/>
</dbReference>
<feature type="compositionally biased region" description="Basic residues" evidence="4">
    <location>
        <begin position="1"/>
        <end position="12"/>
    </location>
</feature>
<organism evidence="5 6">
    <name type="scientific">Bursaphelenchus okinawaensis</name>
    <dbReference type="NCBI Taxonomy" id="465554"/>
    <lineage>
        <taxon>Eukaryota</taxon>
        <taxon>Metazoa</taxon>
        <taxon>Ecdysozoa</taxon>
        <taxon>Nematoda</taxon>
        <taxon>Chromadorea</taxon>
        <taxon>Rhabditida</taxon>
        <taxon>Tylenchina</taxon>
        <taxon>Tylenchomorpha</taxon>
        <taxon>Aphelenchoidea</taxon>
        <taxon>Aphelenchoididae</taxon>
        <taxon>Bursaphelenchus</taxon>
    </lineage>
</organism>
<dbReference type="PROSITE" id="PS50297">
    <property type="entry name" value="ANK_REP_REGION"/>
    <property type="match status" value="1"/>
</dbReference>
<dbReference type="GO" id="GO:0006511">
    <property type="term" value="P:ubiquitin-dependent protein catabolic process"/>
    <property type="evidence" value="ECO:0007669"/>
    <property type="project" value="TreeGrafter"/>
</dbReference>
<dbReference type="OrthoDB" id="195446at2759"/>
<sequence length="496" mass="56711">MKNKEKKKKSGKKAREEKARKRRDSLSDAPVTSSGGSEQSSADGHYDVVDDDSWSEAPTSSKCIFPSPKDDALDLFKYSKYFEQAQLSRYMANMHGDNDPSVAFWLSMFRGVFVKGDCEMFLGLCRAMRAPMSRADLFFRDLSEPELLQHIIIHVADLLLTLNETLFTLLVSPQQPCLETMHGHCKLIAFLGDMCDRKTLQATLHHKDADGRTALYLAAQNNHTCIVHVLLELGADPNTRNGRGQSPAYEAMRNDSYEILNELTFYGGDLSYVTYNPQDLNFLEASVNYDVPYIKTWVSRRLDAMEKRFREYVAQATSDSITLKPDTKVSSLHVFPITKNLEYAFVGDVKTQTMRSIDLEMLRFDGMENPVLFFIPFCHLKQNVDPPADRLMTNRVTLFHNNRQMDVIFTRPILSATTGICEMVPIDDGPAHNGHIYAFRIPHTLLTGQEQGQKPRFHVNLLLELQHFTQDQLRYTHFMMQAYDLRPQLLDTKKNV</sequence>
<feature type="compositionally biased region" description="Polar residues" evidence="4">
    <location>
        <begin position="30"/>
        <end position="42"/>
    </location>
</feature>
<dbReference type="InterPro" id="IPR036770">
    <property type="entry name" value="Ankyrin_rpt-contain_sf"/>
</dbReference>
<gene>
    <name evidence="5" type="ORF">BOKJ2_LOCUS11812</name>
</gene>
<dbReference type="Gene3D" id="1.25.40.20">
    <property type="entry name" value="Ankyrin repeat-containing domain"/>
    <property type="match status" value="1"/>
</dbReference>
<evidence type="ECO:0008006" key="7">
    <source>
        <dbReference type="Google" id="ProtNLM"/>
    </source>
</evidence>
<dbReference type="EMBL" id="CAJFDH010000005">
    <property type="protein sequence ID" value="CAD5225907.1"/>
    <property type="molecule type" value="Genomic_DNA"/>
</dbReference>
<dbReference type="GO" id="GO:0016567">
    <property type="term" value="P:protein ubiquitination"/>
    <property type="evidence" value="ECO:0007669"/>
    <property type="project" value="TreeGrafter"/>
</dbReference>
<evidence type="ECO:0000256" key="3">
    <source>
        <dbReference type="PROSITE-ProRule" id="PRU00023"/>
    </source>
</evidence>
<protein>
    <recommendedName>
        <fullName evidence="7">ANK_REP_REGION domain-containing protein</fullName>
    </recommendedName>
</protein>
<evidence type="ECO:0000313" key="6">
    <source>
        <dbReference type="Proteomes" id="UP000614601"/>
    </source>
</evidence>
<dbReference type="GO" id="GO:0000151">
    <property type="term" value="C:ubiquitin ligase complex"/>
    <property type="evidence" value="ECO:0007669"/>
    <property type="project" value="TreeGrafter"/>
</dbReference>
<dbReference type="Proteomes" id="UP000783686">
    <property type="component" value="Unassembled WGS sequence"/>
</dbReference>
<dbReference type="PANTHER" id="PTHR24173:SF27">
    <property type="entry name" value="ANKYRIN REPEAT AND SOCS BOX PROTEIN 1"/>
    <property type="match status" value="1"/>
</dbReference>
<evidence type="ECO:0000256" key="2">
    <source>
        <dbReference type="ARBA" id="ARBA00023043"/>
    </source>
</evidence>
<dbReference type="SUPFAM" id="SSF48403">
    <property type="entry name" value="Ankyrin repeat"/>
    <property type="match status" value="1"/>
</dbReference>
<evidence type="ECO:0000313" key="5">
    <source>
        <dbReference type="EMBL" id="CAD5225907.1"/>
    </source>
</evidence>
<dbReference type="Pfam" id="PF12796">
    <property type="entry name" value="Ank_2"/>
    <property type="match status" value="1"/>
</dbReference>
<keyword evidence="6" id="KW-1185">Reference proteome</keyword>
<reference evidence="5" key="1">
    <citation type="submission" date="2020-09" db="EMBL/GenBank/DDBJ databases">
        <authorList>
            <person name="Kikuchi T."/>
        </authorList>
    </citation>
    <scope>NUCLEOTIDE SEQUENCE</scope>
    <source>
        <strain evidence="5">SH1</strain>
    </source>
</reference>
<evidence type="ECO:0000256" key="4">
    <source>
        <dbReference type="SAM" id="MobiDB-lite"/>
    </source>
</evidence>
<name>A0A811L9C6_9BILA</name>
<dbReference type="SMART" id="SM00248">
    <property type="entry name" value="ANK"/>
    <property type="match status" value="2"/>
</dbReference>
<dbReference type="AlphaFoldDB" id="A0A811L9C6"/>
<keyword evidence="1" id="KW-0677">Repeat</keyword>
<accession>A0A811L9C6</accession>
<dbReference type="PANTHER" id="PTHR24173">
    <property type="entry name" value="ANKYRIN REPEAT CONTAINING"/>
    <property type="match status" value="1"/>
</dbReference>
<dbReference type="InterPro" id="IPR002110">
    <property type="entry name" value="Ankyrin_rpt"/>
</dbReference>